<keyword evidence="3" id="KW-1185">Reference proteome</keyword>
<name>B6QG98_TALMQ</name>
<evidence type="ECO:0000256" key="1">
    <source>
        <dbReference type="SAM" id="SignalP"/>
    </source>
</evidence>
<dbReference type="AlphaFoldDB" id="B6QG98"/>
<reference evidence="3" key="1">
    <citation type="journal article" date="2015" name="Genome Announc.">
        <title>Genome sequence of the AIDS-associated pathogen Penicillium marneffei (ATCC18224) and its near taxonomic relative Talaromyces stipitatus (ATCC10500).</title>
        <authorList>
            <person name="Nierman W.C."/>
            <person name="Fedorova-Abrams N.D."/>
            <person name="Andrianopoulos A."/>
        </authorList>
    </citation>
    <scope>NUCLEOTIDE SEQUENCE [LARGE SCALE GENOMIC DNA]</scope>
    <source>
        <strain evidence="3">ATCC 18224 / CBS 334.59 / QM 7333</strain>
    </source>
</reference>
<organism evidence="2 3">
    <name type="scientific">Talaromyces marneffei (strain ATCC 18224 / CBS 334.59 / QM 7333)</name>
    <name type="common">Penicillium marneffei</name>
    <dbReference type="NCBI Taxonomy" id="441960"/>
    <lineage>
        <taxon>Eukaryota</taxon>
        <taxon>Fungi</taxon>
        <taxon>Dikarya</taxon>
        <taxon>Ascomycota</taxon>
        <taxon>Pezizomycotina</taxon>
        <taxon>Eurotiomycetes</taxon>
        <taxon>Eurotiomycetidae</taxon>
        <taxon>Eurotiales</taxon>
        <taxon>Trichocomaceae</taxon>
        <taxon>Talaromyces</taxon>
        <taxon>Talaromyces sect. Talaromyces</taxon>
    </lineage>
</organism>
<dbReference type="Proteomes" id="UP000001294">
    <property type="component" value="Unassembled WGS sequence"/>
</dbReference>
<evidence type="ECO:0000313" key="2">
    <source>
        <dbReference type="EMBL" id="EEA24483.1"/>
    </source>
</evidence>
<proteinExistence type="predicted"/>
<protein>
    <submittedName>
        <fullName evidence="2">Uncharacterized protein</fullName>
    </submittedName>
</protein>
<sequence>MIKATAIATLLLAASATAASTPKLTSQDVYESMLEWRNAKLSSNTTVEARGDNVGSECCPVNGLPQITGILQYDATSMANDLGGVAQVNLPAQSCTLVSCDDTGGGLTACNFNAYPISVAGTQLGAFSDWLSYYCTSEGYTCGVGLDYTMGYNVWTHNGACSI</sequence>
<evidence type="ECO:0000313" key="3">
    <source>
        <dbReference type="Proteomes" id="UP000001294"/>
    </source>
</evidence>
<dbReference type="HOGENOM" id="CLU_1627652_0_0_1"/>
<dbReference type="VEuPathDB" id="FungiDB:PMAA_084840"/>
<keyword evidence="1" id="KW-0732">Signal</keyword>
<feature type="chain" id="PRO_5002848047" evidence="1">
    <location>
        <begin position="19"/>
        <end position="163"/>
    </location>
</feature>
<gene>
    <name evidence="2" type="ORF">PMAA_084840</name>
</gene>
<accession>B6QG98</accession>
<dbReference type="EMBL" id="DS995901">
    <property type="protein sequence ID" value="EEA24483.1"/>
    <property type="molecule type" value="Genomic_DNA"/>
</dbReference>
<feature type="signal peptide" evidence="1">
    <location>
        <begin position="1"/>
        <end position="18"/>
    </location>
</feature>